<keyword evidence="3" id="KW-1185">Reference proteome</keyword>
<sequence>MMSMKLLVLVMCLIALCSSIPVSDREARSSSGEWSRGYGGYYPYMQQPYMPYQSPQYDPATMAMLQALIARLAPAGK</sequence>
<keyword evidence="1" id="KW-0732">Signal</keyword>
<comment type="caution">
    <text evidence="2">The sequence shown here is derived from an EMBL/GenBank/DDBJ whole genome shotgun (WGS) entry which is preliminary data.</text>
</comment>
<accession>A0ABD0XSD3</accession>
<feature type="chain" id="PRO_5044748963" evidence="1">
    <location>
        <begin position="20"/>
        <end position="77"/>
    </location>
</feature>
<gene>
    <name evidence="2" type="ORF">UPYG_G00041290</name>
</gene>
<evidence type="ECO:0000256" key="1">
    <source>
        <dbReference type="SAM" id="SignalP"/>
    </source>
</evidence>
<evidence type="ECO:0000313" key="3">
    <source>
        <dbReference type="Proteomes" id="UP001557470"/>
    </source>
</evidence>
<proteinExistence type="predicted"/>
<evidence type="ECO:0000313" key="2">
    <source>
        <dbReference type="EMBL" id="KAL1023477.1"/>
    </source>
</evidence>
<dbReference type="AlphaFoldDB" id="A0ABD0XSD3"/>
<dbReference type="Proteomes" id="UP001557470">
    <property type="component" value="Unassembled WGS sequence"/>
</dbReference>
<organism evidence="2 3">
    <name type="scientific">Umbra pygmaea</name>
    <name type="common">Eastern mudminnow</name>
    <dbReference type="NCBI Taxonomy" id="75934"/>
    <lineage>
        <taxon>Eukaryota</taxon>
        <taxon>Metazoa</taxon>
        <taxon>Chordata</taxon>
        <taxon>Craniata</taxon>
        <taxon>Vertebrata</taxon>
        <taxon>Euteleostomi</taxon>
        <taxon>Actinopterygii</taxon>
        <taxon>Neopterygii</taxon>
        <taxon>Teleostei</taxon>
        <taxon>Protacanthopterygii</taxon>
        <taxon>Esociformes</taxon>
        <taxon>Umbridae</taxon>
        <taxon>Umbra</taxon>
    </lineage>
</organism>
<dbReference type="EMBL" id="JAGEUA010000001">
    <property type="protein sequence ID" value="KAL1023477.1"/>
    <property type="molecule type" value="Genomic_DNA"/>
</dbReference>
<feature type="signal peptide" evidence="1">
    <location>
        <begin position="1"/>
        <end position="19"/>
    </location>
</feature>
<protein>
    <submittedName>
        <fullName evidence="2">Uncharacterized protein</fullName>
    </submittedName>
</protein>
<reference evidence="2 3" key="1">
    <citation type="submission" date="2024-06" db="EMBL/GenBank/DDBJ databases">
        <authorList>
            <person name="Pan Q."/>
            <person name="Wen M."/>
            <person name="Jouanno E."/>
            <person name="Zahm M."/>
            <person name="Klopp C."/>
            <person name="Cabau C."/>
            <person name="Louis A."/>
            <person name="Berthelot C."/>
            <person name="Parey E."/>
            <person name="Roest Crollius H."/>
            <person name="Montfort J."/>
            <person name="Robinson-Rechavi M."/>
            <person name="Bouchez O."/>
            <person name="Lampietro C."/>
            <person name="Lopez Roques C."/>
            <person name="Donnadieu C."/>
            <person name="Postlethwait J."/>
            <person name="Bobe J."/>
            <person name="Verreycken H."/>
            <person name="Guiguen Y."/>
        </authorList>
    </citation>
    <scope>NUCLEOTIDE SEQUENCE [LARGE SCALE GENOMIC DNA]</scope>
    <source>
        <strain evidence="2">Up_M1</strain>
        <tissue evidence="2">Testis</tissue>
    </source>
</reference>
<name>A0ABD0XSD3_UMBPY</name>